<comment type="similarity">
    <text evidence="7">Belongs to the binding-protein-dependent transport system permease family.</text>
</comment>
<sequence>MTLTTTTTVTELRPELHGAQKPDAPRPVKVRRINREGYKINWWMTALLLVASLTILVPLYFTISMALKSPEQAASGTGFAWPSDPHWENFAQAFEMTNYPAAFMSTAFITVISVLGALAASSMVAYAIVRNWDKKFFRLSYIYFLSAMFVPFPVVILPLIKQTAMFGLDNPLGVAFIHIVGGISFNSLLFIAFLRSIPVELEEAARLDGASTWQTFRKVIFPLLAPMSATVGIFAFLGSWNDFLLPQMLIADPALQTLPVVQQLFQGQFNTNYSLAFASYLMALAPTLLVYLFAQRWIMSGVMRGAVK</sequence>
<evidence type="ECO:0000256" key="1">
    <source>
        <dbReference type="ARBA" id="ARBA00004651"/>
    </source>
</evidence>
<dbReference type="EMBL" id="FNTV01000001">
    <property type="protein sequence ID" value="SEE61223.1"/>
    <property type="molecule type" value="Genomic_DNA"/>
</dbReference>
<evidence type="ECO:0000256" key="3">
    <source>
        <dbReference type="ARBA" id="ARBA00022475"/>
    </source>
</evidence>
<dbReference type="PANTHER" id="PTHR43744">
    <property type="entry name" value="ABC TRANSPORTER PERMEASE PROTEIN MG189-RELATED-RELATED"/>
    <property type="match status" value="1"/>
</dbReference>
<accession>A0A1H5K8N3</accession>
<dbReference type="SUPFAM" id="SSF161098">
    <property type="entry name" value="MetI-like"/>
    <property type="match status" value="1"/>
</dbReference>
<keyword evidence="6 7" id="KW-0472">Membrane</keyword>
<dbReference type="PANTHER" id="PTHR43744:SF8">
    <property type="entry name" value="SN-GLYCEROL-3-PHOSPHATE TRANSPORT SYSTEM PERMEASE PROTEIN UGPE"/>
    <property type="match status" value="1"/>
</dbReference>
<dbReference type="AlphaFoldDB" id="A0A1H5K8N3"/>
<dbReference type="Gene3D" id="1.10.3720.10">
    <property type="entry name" value="MetI-like"/>
    <property type="match status" value="1"/>
</dbReference>
<feature type="transmembrane region" description="Helical" evidence="7">
    <location>
        <begin position="141"/>
        <end position="160"/>
    </location>
</feature>
<evidence type="ECO:0000313" key="9">
    <source>
        <dbReference type="EMBL" id="SEE61223.1"/>
    </source>
</evidence>
<evidence type="ECO:0000313" key="10">
    <source>
        <dbReference type="Proteomes" id="UP000182725"/>
    </source>
</evidence>
<keyword evidence="4 7" id="KW-0812">Transmembrane</keyword>
<keyword evidence="5 7" id="KW-1133">Transmembrane helix</keyword>
<dbReference type="OrthoDB" id="9794684at2"/>
<dbReference type="CDD" id="cd06261">
    <property type="entry name" value="TM_PBP2"/>
    <property type="match status" value="1"/>
</dbReference>
<proteinExistence type="inferred from homology"/>
<dbReference type="Pfam" id="PF00528">
    <property type="entry name" value="BPD_transp_1"/>
    <property type="match status" value="1"/>
</dbReference>
<evidence type="ECO:0000256" key="4">
    <source>
        <dbReference type="ARBA" id="ARBA00022692"/>
    </source>
</evidence>
<feature type="transmembrane region" description="Helical" evidence="7">
    <location>
        <begin position="172"/>
        <end position="198"/>
    </location>
</feature>
<organism evidence="9 10">
    <name type="scientific">Arthrobacter alpinus</name>
    <dbReference type="NCBI Taxonomy" id="656366"/>
    <lineage>
        <taxon>Bacteria</taxon>
        <taxon>Bacillati</taxon>
        <taxon>Actinomycetota</taxon>
        <taxon>Actinomycetes</taxon>
        <taxon>Micrococcales</taxon>
        <taxon>Micrococcaceae</taxon>
        <taxon>Arthrobacter</taxon>
    </lineage>
</organism>
<feature type="domain" description="ABC transmembrane type-1" evidence="8">
    <location>
        <begin position="103"/>
        <end position="294"/>
    </location>
</feature>
<feature type="transmembrane region" description="Helical" evidence="7">
    <location>
        <begin position="40"/>
        <end position="61"/>
    </location>
</feature>
<keyword evidence="3" id="KW-1003">Cell membrane</keyword>
<dbReference type="InterPro" id="IPR000515">
    <property type="entry name" value="MetI-like"/>
</dbReference>
<dbReference type="Proteomes" id="UP000182725">
    <property type="component" value="Unassembled WGS sequence"/>
</dbReference>
<keyword evidence="2 7" id="KW-0813">Transport</keyword>
<dbReference type="GO" id="GO:0005886">
    <property type="term" value="C:plasma membrane"/>
    <property type="evidence" value="ECO:0007669"/>
    <property type="project" value="UniProtKB-SubCell"/>
</dbReference>
<evidence type="ECO:0000256" key="2">
    <source>
        <dbReference type="ARBA" id="ARBA00022448"/>
    </source>
</evidence>
<reference evidence="9 10" key="1">
    <citation type="submission" date="2016-10" db="EMBL/GenBank/DDBJ databases">
        <authorList>
            <person name="de Groot N.N."/>
        </authorList>
    </citation>
    <scope>NUCLEOTIDE SEQUENCE [LARGE SCALE GENOMIC DNA]</scope>
    <source>
        <strain evidence="9 10">DSM 22274</strain>
    </source>
</reference>
<feature type="transmembrane region" description="Helical" evidence="7">
    <location>
        <begin position="273"/>
        <end position="294"/>
    </location>
</feature>
<feature type="transmembrane region" description="Helical" evidence="7">
    <location>
        <begin position="219"/>
        <end position="240"/>
    </location>
</feature>
<evidence type="ECO:0000256" key="5">
    <source>
        <dbReference type="ARBA" id="ARBA00022989"/>
    </source>
</evidence>
<protein>
    <submittedName>
        <fullName evidence="9">Carbohydrate ABC transporter membrane protein 2, CUT1 family</fullName>
    </submittedName>
</protein>
<dbReference type="InterPro" id="IPR035906">
    <property type="entry name" value="MetI-like_sf"/>
</dbReference>
<evidence type="ECO:0000259" key="8">
    <source>
        <dbReference type="PROSITE" id="PS50928"/>
    </source>
</evidence>
<evidence type="ECO:0000256" key="6">
    <source>
        <dbReference type="ARBA" id="ARBA00023136"/>
    </source>
</evidence>
<dbReference type="GO" id="GO:0055085">
    <property type="term" value="P:transmembrane transport"/>
    <property type="evidence" value="ECO:0007669"/>
    <property type="project" value="InterPro"/>
</dbReference>
<evidence type="ECO:0000256" key="7">
    <source>
        <dbReference type="RuleBase" id="RU363032"/>
    </source>
</evidence>
<dbReference type="RefSeq" id="WP_083360694.1">
    <property type="nucleotide sequence ID" value="NZ_CP013745.1"/>
</dbReference>
<dbReference type="PROSITE" id="PS50928">
    <property type="entry name" value="ABC_TM1"/>
    <property type="match status" value="1"/>
</dbReference>
<feature type="transmembrane region" description="Helical" evidence="7">
    <location>
        <begin position="102"/>
        <end position="129"/>
    </location>
</feature>
<gene>
    <name evidence="9" type="ORF">SAMN04489740_1917</name>
</gene>
<name>A0A1H5K8N3_9MICC</name>
<comment type="subcellular location">
    <subcellularLocation>
        <location evidence="1 7">Cell membrane</location>
        <topology evidence="1 7">Multi-pass membrane protein</topology>
    </subcellularLocation>
</comment>